<evidence type="ECO:0000313" key="2">
    <source>
        <dbReference type="Proteomes" id="UP001234297"/>
    </source>
</evidence>
<keyword evidence="2" id="KW-1185">Reference proteome</keyword>
<gene>
    <name evidence="1" type="ORF">MRB53_025502</name>
</gene>
<evidence type="ECO:0000313" key="1">
    <source>
        <dbReference type="EMBL" id="KAJ8632166.1"/>
    </source>
</evidence>
<name>A0ACC2LG23_PERAE</name>
<reference evidence="1 2" key="1">
    <citation type="journal article" date="2022" name="Hortic Res">
        <title>A haplotype resolved chromosomal level avocado genome allows analysis of novel avocado genes.</title>
        <authorList>
            <person name="Nath O."/>
            <person name="Fletcher S.J."/>
            <person name="Hayward A."/>
            <person name="Shaw L.M."/>
            <person name="Masouleh A.K."/>
            <person name="Furtado A."/>
            <person name="Henry R.J."/>
            <person name="Mitter N."/>
        </authorList>
    </citation>
    <scope>NUCLEOTIDE SEQUENCE [LARGE SCALE GENOMIC DNA]</scope>
    <source>
        <strain evidence="2">cv. Hass</strain>
    </source>
</reference>
<accession>A0ACC2LG23</accession>
<protein>
    <submittedName>
        <fullName evidence="1">Uncharacterized protein</fullName>
    </submittedName>
</protein>
<proteinExistence type="predicted"/>
<comment type="caution">
    <text evidence="1">The sequence shown here is derived from an EMBL/GenBank/DDBJ whole genome shotgun (WGS) entry which is preliminary data.</text>
</comment>
<sequence>MAMTPVIPLLTNSICVFALVFFSSLPHLSLCFKPRSFNHSAAVQSNWSPGGATWYGSPNGYGSDGGACGYGNAVEKAPFSSLVSAGGPSLFKSGKGCGACYQVKCNHNAACSGKPVTVVITDECPGGPCVAEAAHFDLSGTAFGAMAITGRADQLRKAGVLQIQYKRVPCNYPGWNVVFHVDAGSNPYHLSVVVEFEDGDGNLAGLDLHQSSSSPTPKAWISMQHSWGAVWELNSVSALKAPLSFKLISDSGMTIVANNVIPSRWQPGATYRSVVNFKV</sequence>
<dbReference type="Proteomes" id="UP001234297">
    <property type="component" value="Chromosome 8"/>
</dbReference>
<organism evidence="1 2">
    <name type="scientific">Persea americana</name>
    <name type="common">Avocado</name>
    <dbReference type="NCBI Taxonomy" id="3435"/>
    <lineage>
        <taxon>Eukaryota</taxon>
        <taxon>Viridiplantae</taxon>
        <taxon>Streptophyta</taxon>
        <taxon>Embryophyta</taxon>
        <taxon>Tracheophyta</taxon>
        <taxon>Spermatophyta</taxon>
        <taxon>Magnoliopsida</taxon>
        <taxon>Magnoliidae</taxon>
        <taxon>Laurales</taxon>
        <taxon>Lauraceae</taxon>
        <taxon>Persea</taxon>
    </lineage>
</organism>
<dbReference type="EMBL" id="CM056816">
    <property type="protein sequence ID" value="KAJ8632166.1"/>
    <property type="molecule type" value="Genomic_DNA"/>
</dbReference>